<organism evidence="3 4">
    <name type="scientific">PS1 clade bacterium</name>
    <dbReference type="NCBI Taxonomy" id="2175152"/>
    <lineage>
        <taxon>Bacteria</taxon>
        <taxon>Pseudomonadati</taxon>
        <taxon>Pseudomonadota</taxon>
        <taxon>Alphaproteobacteria</taxon>
        <taxon>PS1 clade</taxon>
    </lineage>
</organism>
<protein>
    <submittedName>
        <fullName evidence="3">Glutathione S-transferase family protein</fullName>
    </submittedName>
</protein>
<dbReference type="InterPro" id="IPR036249">
    <property type="entry name" value="Thioredoxin-like_sf"/>
</dbReference>
<feature type="domain" description="GST N-terminal" evidence="1">
    <location>
        <begin position="1"/>
        <end position="81"/>
    </location>
</feature>
<dbReference type="SFLD" id="SFLDS00019">
    <property type="entry name" value="Glutathione_Transferase_(cytos"/>
    <property type="match status" value="1"/>
</dbReference>
<evidence type="ECO:0000259" key="1">
    <source>
        <dbReference type="PROSITE" id="PS50404"/>
    </source>
</evidence>
<dbReference type="Gene3D" id="1.20.1050.10">
    <property type="match status" value="1"/>
</dbReference>
<dbReference type="InterPro" id="IPR004045">
    <property type="entry name" value="Glutathione_S-Trfase_N"/>
</dbReference>
<dbReference type="SUPFAM" id="SSF47616">
    <property type="entry name" value="GST C-terminal domain-like"/>
    <property type="match status" value="1"/>
</dbReference>
<proteinExistence type="predicted"/>
<dbReference type="PROSITE" id="PS50405">
    <property type="entry name" value="GST_CTER"/>
    <property type="match status" value="1"/>
</dbReference>
<dbReference type="Pfam" id="PF14497">
    <property type="entry name" value="GST_C_3"/>
    <property type="match status" value="1"/>
</dbReference>
<dbReference type="InterPro" id="IPR040079">
    <property type="entry name" value="Glutathione_S-Trfase"/>
</dbReference>
<gene>
    <name evidence="3" type="ORF">DBW69_05075</name>
</gene>
<dbReference type="PROSITE" id="PS50404">
    <property type="entry name" value="GST_NTER"/>
    <property type="match status" value="1"/>
</dbReference>
<accession>A0A368DXV3</accession>
<dbReference type="PANTHER" id="PTHR44051">
    <property type="entry name" value="GLUTATHIONE S-TRANSFERASE-RELATED"/>
    <property type="match status" value="1"/>
</dbReference>
<dbReference type="InterPro" id="IPR010987">
    <property type="entry name" value="Glutathione-S-Trfase_C-like"/>
</dbReference>
<name>A0A368DXV3_9PROT</name>
<evidence type="ECO:0000313" key="4">
    <source>
        <dbReference type="Proteomes" id="UP000252132"/>
    </source>
</evidence>
<dbReference type="CDD" id="cd03051">
    <property type="entry name" value="GST_N_GTT2_like"/>
    <property type="match status" value="1"/>
</dbReference>
<dbReference type="SFLD" id="SFLDG00358">
    <property type="entry name" value="Main_(cytGST)"/>
    <property type="match status" value="1"/>
</dbReference>
<dbReference type="Proteomes" id="UP000252132">
    <property type="component" value="Unassembled WGS sequence"/>
</dbReference>
<dbReference type="SUPFAM" id="SSF52833">
    <property type="entry name" value="Thioredoxin-like"/>
    <property type="match status" value="1"/>
</dbReference>
<dbReference type="InterPro" id="IPR036282">
    <property type="entry name" value="Glutathione-S-Trfase_C_sf"/>
</dbReference>
<dbReference type="InterPro" id="IPR034345">
    <property type="entry name" value="Gtt2-like_N"/>
</dbReference>
<dbReference type="GO" id="GO:0016740">
    <property type="term" value="F:transferase activity"/>
    <property type="evidence" value="ECO:0007669"/>
    <property type="project" value="UniProtKB-KW"/>
</dbReference>
<dbReference type="AlphaFoldDB" id="A0A368DXV3"/>
<dbReference type="Gene3D" id="3.40.30.10">
    <property type="entry name" value="Glutaredoxin"/>
    <property type="match status" value="1"/>
</dbReference>
<feature type="domain" description="GST C-terminal" evidence="2">
    <location>
        <begin position="86"/>
        <end position="206"/>
    </location>
</feature>
<dbReference type="Pfam" id="PF13409">
    <property type="entry name" value="GST_N_2"/>
    <property type="match status" value="1"/>
</dbReference>
<dbReference type="InterPro" id="IPR004046">
    <property type="entry name" value="GST_C"/>
</dbReference>
<dbReference type="PANTHER" id="PTHR44051:SF8">
    <property type="entry name" value="GLUTATHIONE S-TRANSFERASE GSTA"/>
    <property type="match status" value="1"/>
</dbReference>
<evidence type="ECO:0000259" key="2">
    <source>
        <dbReference type="PROSITE" id="PS50405"/>
    </source>
</evidence>
<sequence length="206" mass="23267">MKLFTADGIPNPRIVDVAMYEKDLNLERVIVDFLEGENRASSFLMKNPAGQIPVLELDDGTIISEVTAIIEYFEEVCPDPFLVGSTAKERAEARMWARRVDLAVMEPMSMAFKYGIGKNYFEKRITVYPEAAESMKKKAQDGLVWLDNVLAGKQFLCGDRMTYGDIMLYCYTDYFKKTGQKVESGLVHLTHVLDSIGERPSVQKTA</sequence>
<comment type="caution">
    <text evidence="3">The sequence shown here is derived from an EMBL/GenBank/DDBJ whole genome shotgun (WGS) entry which is preliminary data.</text>
</comment>
<dbReference type="EMBL" id="QOQF01000019">
    <property type="protein sequence ID" value="RCL76660.1"/>
    <property type="molecule type" value="Genomic_DNA"/>
</dbReference>
<reference evidence="3 4" key="1">
    <citation type="journal article" date="2018" name="Microbiome">
        <title>Fine metagenomic profile of the Mediterranean stratified and mixed water columns revealed by assembly and recruitment.</title>
        <authorList>
            <person name="Haro-Moreno J.M."/>
            <person name="Lopez-Perez M."/>
            <person name="De La Torre J.R."/>
            <person name="Picazo A."/>
            <person name="Camacho A."/>
            <person name="Rodriguez-Valera F."/>
        </authorList>
    </citation>
    <scope>NUCLEOTIDE SEQUENCE [LARGE SCALE GENOMIC DNA]</scope>
    <source>
        <strain evidence="3">MED-G55</strain>
    </source>
</reference>
<evidence type="ECO:0000313" key="3">
    <source>
        <dbReference type="EMBL" id="RCL76660.1"/>
    </source>
</evidence>
<keyword evidence="3" id="KW-0808">Transferase</keyword>